<dbReference type="AlphaFoldDB" id="B8CRT1"/>
<keyword evidence="2" id="KW-1185">Reference proteome</keyword>
<organism evidence="1 2">
    <name type="scientific">Shewanella piezotolerans (strain WP3 / JCM 13877)</name>
    <dbReference type="NCBI Taxonomy" id="225849"/>
    <lineage>
        <taxon>Bacteria</taxon>
        <taxon>Pseudomonadati</taxon>
        <taxon>Pseudomonadota</taxon>
        <taxon>Gammaproteobacteria</taxon>
        <taxon>Alteromonadales</taxon>
        <taxon>Shewanellaceae</taxon>
        <taxon>Shewanella</taxon>
    </lineage>
</organism>
<gene>
    <name evidence="1" type="ordered locus">swp_3388</name>
</gene>
<dbReference type="Proteomes" id="UP000000753">
    <property type="component" value="Chromosome"/>
</dbReference>
<dbReference type="HOGENOM" id="CLU_3316886_0_0_6"/>
<sequence length="39" mass="4130">MLAGQTSTKVLADNVTLHLQGYIAVLKDTGFSSSLMGFN</sequence>
<reference evidence="1 2" key="1">
    <citation type="journal article" date="2008" name="PLoS ONE">
        <title>Environmental adaptation: genomic analysis of the piezotolerant and psychrotolerant deep-sea iron reducing bacterium Shewanella piezotolerans WP3.</title>
        <authorList>
            <person name="Wang F."/>
            <person name="Wang J."/>
            <person name="Jian H."/>
            <person name="Zhang B."/>
            <person name="Li S."/>
            <person name="Wang F."/>
            <person name="Zeng X."/>
            <person name="Gao L."/>
            <person name="Bartlett D.H."/>
            <person name="Yu J."/>
            <person name="Hu S."/>
            <person name="Xiao X."/>
        </authorList>
    </citation>
    <scope>NUCLEOTIDE SEQUENCE [LARGE SCALE GENOMIC DNA]</scope>
    <source>
        <strain evidence="2">WP3 / JCM 13877</strain>
    </source>
</reference>
<name>B8CRT1_SHEPW</name>
<evidence type="ECO:0000313" key="2">
    <source>
        <dbReference type="Proteomes" id="UP000000753"/>
    </source>
</evidence>
<dbReference type="EMBL" id="CP000472">
    <property type="protein sequence ID" value="ACJ30089.1"/>
    <property type="molecule type" value="Genomic_DNA"/>
</dbReference>
<dbReference type="KEGG" id="swp:swp_3388"/>
<protein>
    <submittedName>
        <fullName evidence="1">Uncharacterized protein</fullName>
    </submittedName>
</protein>
<accession>B8CRT1</accession>
<evidence type="ECO:0000313" key="1">
    <source>
        <dbReference type="EMBL" id="ACJ30089.1"/>
    </source>
</evidence>
<proteinExistence type="predicted"/>